<keyword evidence="2" id="KW-1185">Reference proteome</keyword>
<dbReference type="EMBL" id="JAGDQJ010000030">
    <property type="protein sequence ID" value="MBO1627836.1"/>
    <property type="molecule type" value="Genomic_DNA"/>
</dbReference>
<comment type="caution">
    <text evidence="1">The sequence shown here is derived from an EMBL/GenBank/DDBJ whole genome shotgun (WGS) entry which is preliminary data.</text>
</comment>
<evidence type="ECO:0000313" key="2">
    <source>
        <dbReference type="Proteomes" id="UP000677611"/>
    </source>
</evidence>
<gene>
    <name evidence="1" type="ORF">J4P90_21995</name>
</gene>
<evidence type="ECO:0000313" key="1">
    <source>
        <dbReference type="EMBL" id="MBO1627836.1"/>
    </source>
</evidence>
<reference evidence="1 2" key="1">
    <citation type="submission" date="2021-03" db="EMBL/GenBank/DDBJ databases">
        <title>Identification of novel Bacillus strains.</title>
        <authorList>
            <person name="Xiao Z."/>
            <person name="Li Y."/>
            <person name="Shen J."/>
        </authorList>
    </citation>
    <scope>NUCLEOTIDE SEQUENCE [LARGE SCALE GENOMIC DNA]</scope>
    <source>
        <strain evidence="1 2">SY8</strain>
    </source>
</reference>
<name>A0ABS3P3R0_9BACI</name>
<dbReference type="RefSeq" id="WP_090690522.1">
    <property type="nucleotide sequence ID" value="NZ_JAGDQJ010000030.1"/>
</dbReference>
<protein>
    <submittedName>
        <fullName evidence="1">Uncharacterized protein</fullName>
    </submittedName>
</protein>
<organism evidence="1 2">
    <name type="scientific">Bacillus arachidis</name>
    <dbReference type="NCBI Taxonomy" id="2819290"/>
    <lineage>
        <taxon>Bacteria</taxon>
        <taxon>Bacillati</taxon>
        <taxon>Bacillota</taxon>
        <taxon>Bacilli</taxon>
        <taxon>Bacillales</taxon>
        <taxon>Bacillaceae</taxon>
        <taxon>Bacillus</taxon>
    </lineage>
</organism>
<proteinExistence type="predicted"/>
<sequence>MDKNARGYVQDSFHSLQEAKNCLEHALQTVEKSDNRERIEQSLQAVEHALQKCDHTVHILEQE</sequence>
<dbReference type="Proteomes" id="UP000677611">
    <property type="component" value="Unassembled WGS sequence"/>
</dbReference>
<accession>A0ABS3P3R0</accession>